<keyword evidence="6" id="KW-1185">Reference proteome</keyword>
<feature type="domain" description="Solute-binding protein family 5" evidence="4">
    <location>
        <begin position="110"/>
        <end position="452"/>
    </location>
</feature>
<gene>
    <name evidence="5" type="ORF">Ga0061067_101510</name>
</gene>
<dbReference type="Proteomes" id="UP000183900">
    <property type="component" value="Unassembled WGS sequence"/>
</dbReference>
<comment type="similarity">
    <text evidence="2">Belongs to the bacterial solute-binding protein 5 family.</text>
</comment>
<sequence>MSKFEINNWTRNDDAMVEDAIRRGASRRDIMRMFLAGGIGLAAGGSIFARATSALAATPVKGGHFKAAGWSSSTSDTLDPAKASLSTDYVRCCSLYNRLTFLNDGGALSMELADSIESSDAKVWIVKLKSGVTFHDGKSLTSADVVFSLMRHLDKETGSKVNAIAKQMQEIKAVDPLTVEITLEAPNADLPTILAMHHFMIVQDGTTDFSKGIGTGAFKLESFEPGVRSLMSRNENYFKPGGPHVESFEYFAIPDEMARVSAVISGDIHLGASIKPQSMRLLESASGVDLVKSTAGNYTNLNFRMDMEPGSKFDLIEGVKYLFDRELIQMAVMRGLAEVANDQPISPMNAYHNADLKPRAFDPEKAKHHFEKAGLLGQTIPVVASDAATASVEMATVLQQAGSKIGMNFDIQRVPSDGYWSNYWLKAPVHFGNINPRPTPDILFSLLYASNAPWNESQYKSEKFDSMLAEARGELNDEKRKTIYGEMQVMVANEAGTVIPAYLSNVDAKQTKLKGLEPNPLGGQMGYAMAEYVWLEA</sequence>
<dbReference type="InterPro" id="IPR006311">
    <property type="entry name" value="TAT_signal"/>
</dbReference>
<dbReference type="PROSITE" id="PS51318">
    <property type="entry name" value="TAT"/>
    <property type="match status" value="1"/>
</dbReference>
<evidence type="ECO:0000259" key="4">
    <source>
        <dbReference type="Pfam" id="PF00496"/>
    </source>
</evidence>
<dbReference type="InterPro" id="IPR039424">
    <property type="entry name" value="SBP_5"/>
</dbReference>
<dbReference type="Gene3D" id="3.10.105.10">
    <property type="entry name" value="Dipeptide-binding Protein, Domain 3"/>
    <property type="match status" value="1"/>
</dbReference>
<evidence type="ECO:0000256" key="1">
    <source>
        <dbReference type="ARBA" id="ARBA00004418"/>
    </source>
</evidence>
<dbReference type="SUPFAM" id="SSF53850">
    <property type="entry name" value="Periplasmic binding protein-like II"/>
    <property type="match status" value="1"/>
</dbReference>
<name>A0A0K6HNH4_9HYPH</name>
<dbReference type="InterPro" id="IPR000914">
    <property type="entry name" value="SBP_5_dom"/>
</dbReference>
<dbReference type="RefSeq" id="WP_055454214.1">
    <property type="nucleotide sequence ID" value="NZ_CYHE01000001.1"/>
</dbReference>
<keyword evidence="3" id="KW-0812">Transmembrane</keyword>
<dbReference type="AlphaFoldDB" id="A0A0K6HNH4"/>
<keyword evidence="3" id="KW-1133">Transmembrane helix</keyword>
<protein>
    <submittedName>
        <fullName evidence="5">ABC-type transport system, periplasmic component</fullName>
    </submittedName>
</protein>
<proteinExistence type="inferred from homology"/>
<dbReference type="PIRSF" id="PIRSF002741">
    <property type="entry name" value="MppA"/>
    <property type="match status" value="1"/>
</dbReference>
<dbReference type="EMBL" id="CYHE01000001">
    <property type="protein sequence ID" value="CUA92391.1"/>
    <property type="molecule type" value="Genomic_DNA"/>
</dbReference>
<dbReference type="GO" id="GO:0043190">
    <property type="term" value="C:ATP-binding cassette (ABC) transporter complex"/>
    <property type="evidence" value="ECO:0007669"/>
    <property type="project" value="InterPro"/>
</dbReference>
<dbReference type="PANTHER" id="PTHR30290">
    <property type="entry name" value="PERIPLASMIC BINDING COMPONENT OF ABC TRANSPORTER"/>
    <property type="match status" value="1"/>
</dbReference>
<dbReference type="InterPro" id="IPR030678">
    <property type="entry name" value="Peptide/Ni-bd"/>
</dbReference>
<evidence type="ECO:0000313" key="6">
    <source>
        <dbReference type="Proteomes" id="UP000183900"/>
    </source>
</evidence>
<keyword evidence="3" id="KW-0472">Membrane</keyword>
<dbReference type="OrthoDB" id="9803988at2"/>
<evidence type="ECO:0000313" key="5">
    <source>
        <dbReference type="EMBL" id="CUA92391.1"/>
    </source>
</evidence>
<comment type="subcellular location">
    <subcellularLocation>
        <location evidence="1">Periplasm</location>
    </subcellularLocation>
</comment>
<reference evidence="6" key="1">
    <citation type="submission" date="2015-08" db="EMBL/GenBank/DDBJ databases">
        <authorList>
            <person name="Varghese N."/>
        </authorList>
    </citation>
    <scope>NUCLEOTIDE SEQUENCE [LARGE SCALE GENOMIC DNA]</scope>
    <source>
        <strain evidence="6">DSM 23407</strain>
    </source>
</reference>
<dbReference type="Pfam" id="PF00496">
    <property type="entry name" value="SBP_bac_5"/>
    <property type="match status" value="1"/>
</dbReference>
<organism evidence="5 6">
    <name type="scientific">Pannonibacter indicus</name>
    <dbReference type="NCBI Taxonomy" id="466044"/>
    <lineage>
        <taxon>Bacteria</taxon>
        <taxon>Pseudomonadati</taxon>
        <taxon>Pseudomonadota</taxon>
        <taxon>Alphaproteobacteria</taxon>
        <taxon>Hyphomicrobiales</taxon>
        <taxon>Stappiaceae</taxon>
        <taxon>Pannonibacter</taxon>
    </lineage>
</organism>
<accession>A0A0K6HNH4</accession>
<evidence type="ECO:0000256" key="2">
    <source>
        <dbReference type="ARBA" id="ARBA00005695"/>
    </source>
</evidence>
<evidence type="ECO:0000256" key="3">
    <source>
        <dbReference type="SAM" id="Phobius"/>
    </source>
</evidence>
<dbReference type="GO" id="GO:0030288">
    <property type="term" value="C:outer membrane-bounded periplasmic space"/>
    <property type="evidence" value="ECO:0007669"/>
    <property type="project" value="UniProtKB-ARBA"/>
</dbReference>
<dbReference type="Gene3D" id="3.90.76.10">
    <property type="entry name" value="Dipeptide-binding Protein, Domain 1"/>
    <property type="match status" value="1"/>
</dbReference>
<feature type="transmembrane region" description="Helical" evidence="3">
    <location>
        <begin position="30"/>
        <end position="49"/>
    </location>
</feature>
<dbReference type="Gene3D" id="3.40.190.10">
    <property type="entry name" value="Periplasmic binding protein-like II"/>
    <property type="match status" value="1"/>
</dbReference>
<dbReference type="GO" id="GO:0015833">
    <property type="term" value="P:peptide transport"/>
    <property type="evidence" value="ECO:0007669"/>
    <property type="project" value="TreeGrafter"/>
</dbReference>
<dbReference type="CDD" id="cd08503">
    <property type="entry name" value="PBP2_NikA_DppA_OppA_like_17"/>
    <property type="match status" value="1"/>
</dbReference>
<dbReference type="GO" id="GO:1904680">
    <property type="term" value="F:peptide transmembrane transporter activity"/>
    <property type="evidence" value="ECO:0007669"/>
    <property type="project" value="TreeGrafter"/>
</dbReference>